<proteinExistence type="predicted"/>
<reference evidence="1 2" key="1">
    <citation type="submission" date="2023-02" db="EMBL/GenBank/DDBJ databases">
        <title>LHISI_Scaffold_Assembly.</title>
        <authorList>
            <person name="Stuart O.P."/>
            <person name="Cleave R."/>
            <person name="Magrath M.J.L."/>
            <person name="Mikheyev A.S."/>
        </authorList>
    </citation>
    <scope>NUCLEOTIDE SEQUENCE [LARGE SCALE GENOMIC DNA]</scope>
    <source>
        <strain evidence="1">Daus_M_001</strain>
        <tissue evidence="1">Leg muscle</tissue>
    </source>
</reference>
<sequence>MDNSFAYCRSGMYEAGELKVYNTENSQLKLLEEQEQQQVGVSQSIPQACIELQEHHSFVDILWMLTKYLGRGRKKIRTCESILRISKVNKFSAKLAPKYTYKFALTRFFNTGYCDTITS</sequence>
<keyword evidence="2" id="KW-1185">Reference proteome</keyword>
<dbReference type="EMBL" id="JARBHB010000009">
    <property type="protein sequence ID" value="KAJ8874843.1"/>
    <property type="molecule type" value="Genomic_DNA"/>
</dbReference>
<name>A0ABQ9GS56_9NEOP</name>
<accession>A0ABQ9GS56</accession>
<evidence type="ECO:0000313" key="1">
    <source>
        <dbReference type="EMBL" id="KAJ8874843.1"/>
    </source>
</evidence>
<protein>
    <submittedName>
        <fullName evidence="1">Uncharacterized protein</fullName>
    </submittedName>
</protein>
<gene>
    <name evidence="1" type="ORF">PR048_022732</name>
</gene>
<comment type="caution">
    <text evidence="1">The sequence shown here is derived from an EMBL/GenBank/DDBJ whole genome shotgun (WGS) entry which is preliminary data.</text>
</comment>
<dbReference type="Proteomes" id="UP001159363">
    <property type="component" value="Chromosome 8"/>
</dbReference>
<organism evidence="1 2">
    <name type="scientific">Dryococelus australis</name>
    <dbReference type="NCBI Taxonomy" id="614101"/>
    <lineage>
        <taxon>Eukaryota</taxon>
        <taxon>Metazoa</taxon>
        <taxon>Ecdysozoa</taxon>
        <taxon>Arthropoda</taxon>
        <taxon>Hexapoda</taxon>
        <taxon>Insecta</taxon>
        <taxon>Pterygota</taxon>
        <taxon>Neoptera</taxon>
        <taxon>Polyneoptera</taxon>
        <taxon>Phasmatodea</taxon>
        <taxon>Verophasmatodea</taxon>
        <taxon>Anareolatae</taxon>
        <taxon>Phasmatidae</taxon>
        <taxon>Eurycanthinae</taxon>
        <taxon>Dryococelus</taxon>
    </lineage>
</organism>
<evidence type="ECO:0000313" key="2">
    <source>
        <dbReference type="Proteomes" id="UP001159363"/>
    </source>
</evidence>